<keyword evidence="2" id="KW-0812">Transmembrane</keyword>
<keyword evidence="2" id="KW-0472">Membrane</keyword>
<feature type="transmembrane region" description="Helical" evidence="2">
    <location>
        <begin position="280"/>
        <end position="299"/>
    </location>
</feature>
<dbReference type="InParanoid" id="A0A151GYB4"/>
<evidence type="ECO:0000256" key="1">
    <source>
        <dbReference type="SAM" id="MobiDB-lite"/>
    </source>
</evidence>
<protein>
    <recommendedName>
        <fullName evidence="5">Integral membrane protein</fullName>
    </recommendedName>
</protein>
<organism evidence="3 4">
    <name type="scientific">Drechmeria coniospora</name>
    <name type="common">Nematophagous fungus</name>
    <name type="synonym">Meria coniospora</name>
    <dbReference type="NCBI Taxonomy" id="98403"/>
    <lineage>
        <taxon>Eukaryota</taxon>
        <taxon>Fungi</taxon>
        <taxon>Dikarya</taxon>
        <taxon>Ascomycota</taxon>
        <taxon>Pezizomycotina</taxon>
        <taxon>Sordariomycetes</taxon>
        <taxon>Hypocreomycetidae</taxon>
        <taxon>Hypocreales</taxon>
        <taxon>Ophiocordycipitaceae</taxon>
        <taxon>Drechmeria</taxon>
    </lineage>
</organism>
<sequence>MASTDLPPTPTGYDTMLGSDDTRTADGEEKPDRVSVDPAEGVVEGPAANGPSKESSRPDDGRERVRLVRGDDGAFTFVDGSRLVNNLPWIVGFMELANAGDFAANVWNQVPVPVYAIVFMAIGGTVAGILSVFAFRDARLSCKNVRFLRRQRREQQAERARRLRHGLSTLDVDVLMAVTFREFGSEVIGRWFMDILMGCGAVLICVGTFMAIGGADPAVYEASNILSGYLGNAPIALFGLVNSAWAAYIFAKARGHVRATRETLRGSAAAALVKRRSRNVQVFCAVNGTAAILGGLGSMLTATYWWGYVILIPVIVASVFCNVWWRHRVGYTRWHPKPGEFPALVPAELVAELEFAARAAVVARERERSPIDEFVADAGSVRDVLAFLRRHLFFDAFCLRVASTPDLCDALGGKHQPELLVGIDELLALPESLHPTLLATAHAYVDEFGRKQFQYHERYMAELLGTYYRIAGNVNFDGNSDVTEKQ</sequence>
<dbReference type="Proteomes" id="UP000076580">
    <property type="component" value="Chromosome 01"/>
</dbReference>
<evidence type="ECO:0000313" key="4">
    <source>
        <dbReference type="Proteomes" id="UP000076580"/>
    </source>
</evidence>
<feature type="transmembrane region" description="Helical" evidence="2">
    <location>
        <begin position="233"/>
        <end position="251"/>
    </location>
</feature>
<dbReference type="RefSeq" id="XP_040661432.1">
    <property type="nucleotide sequence ID" value="XM_040800549.1"/>
</dbReference>
<name>A0A151GYB4_DRECN</name>
<reference evidence="3 4" key="1">
    <citation type="journal article" date="2016" name="Sci. Rep.">
        <title>Insights into Adaptations to a Near-Obligate Nematode Endoparasitic Lifestyle from the Finished Genome of Drechmeria coniospora.</title>
        <authorList>
            <person name="Zhang L."/>
            <person name="Zhou Z."/>
            <person name="Guo Q."/>
            <person name="Fokkens L."/>
            <person name="Miskei M."/>
            <person name="Pocsi I."/>
            <person name="Zhang W."/>
            <person name="Chen M."/>
            <person name="Wang L."/>
            <person name="Sun Y."/>
            <person name="Donzelli B.G."/>
            <person name="Gibson D.M."/>
            <person name="Nelson D.R."/>
            <person name="Luo J.G."/>
            <person name="Rep M."/>
            <person name="Liu H."/>
            <person name="Yang S."/>
            <person name="Wang J."/>
            <person name="Krasnoff S.B."/>
            <person name="Xu Y."/>
            <person name="Molnar I."/>
            <person name="Lin M."/>
        </authorList>
    </citation>
    <scope>NUCLEOTIDE SEQUENCE [LARGE SCALE GENOMIC DNA]</scope>
    <source>
        <strain evidence="3 4">ARSEF 6962</strain>
    </source>
</reference>
<evidence type="ECO:0000256" key="2">
    <source>
        <dbReference type="SAM" id="Phobius"/>
    </source>
</evidence>
<dbReference type="EMBL" id="LAYC01000001">
    <property type="protein sequence ID" value="KYK62080.1"/>
    <property type="molecule type" value="Genomic_DNA"/>
</dbReference>
<dbReference type="AlphaFoldDB" id="A0A151GYB4"/>
<proteinExistence type="predicted"/>
<feature type="compositionally biased region" description="Basic and acidic residues" evidence="1">
    <location>
        <begin position="20"/>
        <end position="35"/>
    </location>
</feature>
<dbReference type="STRING" id="98403.A0A151GYB4"/>
<keyword evidence="2" id="KW-1133">Transmembrane helix</keyword>
<keyword evidence="4" id="KW-1185">Reference proteome</keyword>
<feature type="compositionally biased region" description="Basic and acidic residues" evidence="1">
    <location>
        <begin position="54"/>
        <end position="63"/>
    </location>
</feature>
<dbReference type="GeneID" id="63715868"/>
<comment type="caution">
    <text evidence="3">The sequence shown here is derived from an EMBL/GenBank/DDBJ whole genome shotgun (WGS) entry which is preliminary data.</text>
</comment>
<accession>A0A151GYB4</accession>
<gene>
    <name evidence="3" type="ORF">DCS_03225</name>
</gene>
<evidence type="ECO:0008006" key="5">
    <source>
        <dbReference type="Google" id="ProtNLM"/>
    </source>
</evidence>
<feature type="transmembrane region" description="Helical" evidence="2">
    <location>
        <begin position="114"/>
        <end position="135"/>
    </location>
</feature>
<feature type="transmembrane region" description="Helical" evidence="2">
    <location>
        <begin position="305"/>
        <end position="325"/>
    </location>
</feature>
<evidence type="ECO:0000313" key="3">
    <source>
        <dbReference type="EMBL" id="KYK62080.1"/>
    </source>
</evidence>
<feature type="region of interest" description="Disordered" evidence="1">
    <location>
        <begin position="1"/>
        <end position="63"/>
    </location>
</feature>
<feature type="transmembrane region" description="Helical" evidence="2">
    <location>
        <begin position="191"/>
        <end position="213"/>
    </location>
</feature>